<reference evidence="4" key="1">
    <citation type="submission" date="2016-06" db="UniProtKB">
        <authorList>
            <consortium name="WormBaseParasite"/>
        </authorList>
    </citation>
    <scope>IDENTIFICATION</scope>
</reference>
<keyword evidence="3" id="KW-1185">Reference proteome</keyword>
<proteinExistence type="predicted"/>
<sequence>MTKGKPCCDFVYDEILHPTKQQQIDSVMAFPIDIKLCLPILSTALLLLITTHRLSTSMSPFHICVVANLPPSSAGLLLYKGYPLFPVTVMDTNARGDRSDHFPSITHGEFGFSVPQEEASPCKLFDSDPTALFILCPPVLFLF</sequence>
<accession>A0A182E1F7</accession>
<keyword evidence="1" id="KW-0472">Membrane</keyword>
<protein>
    <submittedName>
        <fullName evidence="4">Secreted protein</fullName>
    </submittedName>
</protein>
<gene>
    <name evidence="2" type="ORF">NOO_LOCUS1793</name>
</gene>
<name>A0A182E1F7_ONCOC</name>
<dbReference type="EMBL" id="UYRW01000246">
    <property type="protein sequence ID" value="VDK64934.1"/>
    <property type="molecule type" value="Genomic_DNA"/>
</dbReference>
<evidence type="ECO:0000256" key="1">
    <source>
        <dbReference type="SAM" id="Phobius"/>
    </source>
</evidence>
<feature type="transmembrane region" description="Helical" evidence="1">
    <location>
        <begin position="28"/>
        <end position="49"/>
    </location>
</feature>
<keyword evidence="1" id="KW-0812">Transmembrane</keyword>
<reference evidence="2 3" key="2">
    <citation type="submission" date="2018-08" db="EMBL/GenBank/DDBJ databases">
        <authorList>
            <person name="Laetsch R D."/>
            <person name="Stevens L."/>
            <person name="Kumar S."/>
            <person name="Blaxter L. M."/>
        </authorList>
    </citation>
    <scope>NUCLEOTIDE SEQUENCE [LARGE SCALE GENOMIC DNA]</scope>
</reference>
<dbReference type="AlphaFoldDB" id="A0A182E1F7"/>
<keyword evidence="1" id="KW-1133">Transmembrane helix</keyword>
<dbReference type="WBParaSite" id="nOo.2.0.1.t01793-RA">
    <property type="protein sequence ID" value="nOo.2.0.1.t01793-RA"/>
    <property type="gene ID" value="nOo.2.0.1.g01793"/>
</dbReference>
<evidence type="ECO:0000313" key="2">
    <source>
        <dbReference type="EMBL" id="VDK64934.1"/>
    </source>
</evidence>
<dbReference type="Proteomes" id="UP000271087">
    <property type="component" value="Unassembled WGS sequence"/>
</dbReference>
<evidence type="ECO:0000313" key="4">
    <source>
        <dbReference type="WBParaSite" id="nOo.2.0.1.t01793-RA"/>
    </source>
</evidence>
<organism evidence="4">
    <name type="scientific">Onchocerca ochengi</name>
    <name type="common">Filarial nematode worm</name>
    <dbReference type="NCBI Taxonomy" id="42157"/>
    <lineage>
        <taxon>Eukaryota</taxon>
        <taxon>Metazoa</taxon>
        <taxon>Ecdysozoa</taxon>
        <taxon>Nematoda</taxon>
        <taxon>Chromadorea</taxon>
        <taxon>Rhabditida</taxon>
        <taxon>Spirurina</taxon>
        <taxon>Spiruromorpha</taxon>
        <taxon>Filarioidea</taxon>
        <taxon>Onchocercidae</taxon>
        <taxon>Onchocerca</taxon>
    </lineage>
</organism>
<evidence type="ECO:0000313" key="3">
    <source>
        <dbReference type="Proteomes" id="UP000271087"/>
    </source>
</evidence>